<feature type="region of interest" description="Disordered" evidence="1">
    <location>
        <begin position="76"/>
        <end position="100"/>
    </location>
</feature>
<organism evidence="2 3">
    <name type="scientific">Datura stramonium</name>
    <name type="common">Jimsonweed</name>
    <name type="synonym">Common thornapple</name>
    <dbReference type="NCBI Taxonomy" id="4076"/>
    <lineage>
        <taxon>Eukaryota</taxon>
        <taxon>Viridiplantae</taxon>
        <taxon>Streptophyta</taxon>
        <taxon>Embryophyta</taxon>
        <taxon>Tracheophyta</taxon>
        <taxon>Spermatophyta</taxon>
        <taxon>Magnoliopsida</taxon>
        <taxon>eudicotyledons</taxon>
        <taxon>Gunneridae</taxon>
        <taxon>Pentapetalae</taxon>
        <taxon>asterids</taxon>
        <taxon>lamiids</taxon>
        <taxon>Solanales</taxon>
        <taxon>Solanaceae</taxon>
        <taxon>Solanoideae</taxon>
        <taxon>Datureae</taxon>
        <taxon>Datura</taxon>
    </lineage>
</organism>
<name>A0ABS8SWE7_DATST</name>
<dbReference type="Proteomes" id="UP000823775">
    <property type="component" value="Unassembled WGS sequence"/>
</dbReference>
<feature type="compositionally biased region" description="Low complexity" evidence="1">
    <location>
        <begin position="14"/>
        <end position="24"/>
    </location>
</feature>
<accession>A0ABS8SWE7</accession>
<proteinExistence type="predicted"/>
<feature type="compositionally biased region" description="Polar residues" evidence="1">
    <location>
        <begin position="1"/>
        <end position="10"/>
    </location>
</feature>
<gene>
    <name evidence="2" type="ORF">HAX54_049999</name>
</gene>
<dbReference type="EMBL" id="JACEIK010000866">
    <property type="protein sequence ID" value="MCD7463125.1"/>
    <property type="molecule type" value="Genomic_DNA"/>
</dbReference>
<reference evidence="2 3" key="1">
    <citation type="journal article" date="2021" name="BMC Genomics">
        <title>Datura genome reveals duplications of psychoactive alkaloid biosynthetic genes and high mutation rate following tissue culture.</title>
        <authorList>
            <person name="Rajewski A."/>
            <person name="Carter-House D."/>
            <person name="Stajich J."/>
            <person name="Litt A."/>
        </authorList>
    </citation>
    <scope>NUCLEOTIDE SEQUENCE [LARGE SCALE GENOMIC DNA]</scope>
    <source>
        <strain evidence="2">AR-01</strain>
    </source>
</reference>
<protein>
    <submittedName>
        <fullName evidence="2">Uncharacterized protein</fullName>
    </submittedName>
</protein>
<feature type="non-terminal residue" evidence="2">
    <location>
        <position position="129"/>
    </location>
</feature>
<evidence type="ECO:0000256" key="1">
    <source>
        <dbReference type="SAM" id="MobiDB-lite"/>
    </source>
</evidence>
<evidence type="ECO:0000313" key="2">
    <source>
        <dbReference type="EMBL" id="MCD7463125.1"/>
    </source>
</evidence>
<sequence>MQEKNQISPKSESSRSAPVPSRRSQITIAQAKEKQIRGQGAGSAVPSPSSWLCAQLSQPSQGRVVAVEHFRSGRIGGGAWMRRPRPRGTEKEVESDRGKDTAEILSPENYCFAGGNKKFQQKSFSNWSL</sequence>
<comment type="caution">
    <text evidence="2">The sequence shown here is derived from an EMBL/GenBank/DDBJ whole genome shotgun (WGS) entry which is preliminary data.</text>
</comment>
<keyword evidence="3" id="KW-1185">Reference proteome</keyword>
<evidence type="ECO:0000313" key="3">
    <source>
        <dbReference type="Proteomes" id="UP000823775"/>
    </source>
</evidence>
<feature type="region of interest" description="Disordered" evidence="1">
    <location>
        <begin position="1"/>
        <end position="50"/>
    </location>
</feature>
<feature type="compositionally biased region" description="Basic and acidic residues" evidence="1">
    <location>
        <begin position="87"/>
        <end position="100"/>
    </location>
</feature>